<name>F2S2Z3_TRIT1</name>
<evidence type="ECO:0000313" key="1">
    <source>
        <dbReference type="EMBL" id="EGD97933.1"/>
    </source>
</evidence>
<proteinExistence type="predicted"/>
<gene>
    <name evidence="1" type="ORF">TESG_08511</name>
</gene>
<reference evidence="2" key="1">
    <citation type="journal article" date="2012" name="MBio">
        <title>Comparative genome analysis of Trichophyton rubrum and related dermatophytes reveals candidate genes involved in infection.</title>
        <authorList>
            <person name="Martinez D.A."/>
            <person name="Oliver B.G."/>
            <person name="Graeser Y."/>
            <person name="Goldberg J.M."/>
            <person name="Li W."/>
            <person name="Martinez-Rossi N.M."/>
            <person name="Monod M."/>
            <person name="Shelest E."/>
            <person name="Barton R.C."/>
            <person name="Birch E."/>
            <person name="Brakhage A.A."/>
            <person name="Chen Z."/>
            <person name="Gurr S.J."/>
            <person name="Heiman D."/>
            <person name="Heitman J."/>
            <person name="Kosti I."/>
            <person name="Rossi A."/>
            <person name="Saif S."/>
            <person name="Samalova M."/>
            <person name="Saunders C.W."/>
            <person name="Shea T."/>
            <person name="Summerbell R.C."/>
            <person name="Xu J."/>
            <person name="Young S."/>
            <person name="Zeng Q."/>
            <person name="Birren B.W."/>
            <person name="Cuomo C.A."/>
            <person name="White T.C."/>
        </authorList>
    </citation>
    <scope>NUCLEOTIDE SEQUENCE [LARGE SCALE GENOMIC DNA]</scope>
    <source>
        <strain evidence="2">CBS 112818</strain>
    </source>
</reference>
<dbReference type="Proteomes" id="UP000009172">
    <property type="component" value="Unassembled WGS sequence"/>
</dbReference>
<protein>
    <submittedName>
        <fullName evidence="1">Uncharacterized protein</fullName>
    </submittedName>
</protein>
<accession>F2S2Z3</accession>
<dbReference type="EMBL" id="GG698506">
    <property type="protein sequence ID" value="EGD97933.1"/>
    <property type="molecule type" value="Genomic_DNA"/>
</dbReference>
<evidence type="ECO:0000313" key="2">
    <source>
        <dbReference type="Proteomes" id="UP000009172"/>
    </source>
</evidence>
<sequence length="129" mass="14460">MACKVRIIAFGRRLFVRESRREGVDAMRCHIRRTRIALEGPGQEGASCASVIPSLPGTPSSIEHRGLHRRSLAAVGFFLSRVYVFCRASWSGSSGGGWGLLFSQRFVFFVIARQTEERQETSNTTRLRV</sequence>
<dbReference type="AlphaFoldDB" id="F2S2Z3"/>
<keyword evidence="2" id="KW-1185">Reference proteome</keyword>
<organism evidence="1 2">
    <name type="scientific">Trichophyton tonsurans (strain CBS 112818)</name>
    <name type="common">Scalp ringworm fungus</name>
    <dbReference type="NCBI Taxonomy" id="647933"/>
    <lineage>
        <taxon>Eukaryota</taxon>
        <taxon>Fungi</taxon>
        <taxon>Dikarya</taxon>
        <taxon>Ascomycota</taxon>
        <taxon>Pezizomycotina</taxon>
        <taxon>Eurotiomycetes</taxon>
        <taxon>Eurotiomycetidae</taxon>
        <taxon>Onygenales</taxon>
        <taxon>Arthrodermataceae</taxon>
        <taxon>Trichophyton</taxon>
    </lineage>
</organism>
<dbReference type="HOGENOM" id="CLU_1950371_0_0_1"/>